<sequence>MKKNTLIFAIALITISMLIFGFNNRNVSVNTPITKTTSKSLVPEGQITDNYNFNFFPDFLYHVDTRFQAIKKDKINNAISIHDFITLEDIKSITSYKSVSVIILDDNKQTDIRETGTSDLLTNAQIKLLQSAGYSTNILIRADYQKKYTSTGGIYDSYATPHFTVAPEKPATYGNDKNALIQYLKENSRLEVSIIKQNKVQEGKLFFTVTKNGVISNVKLGTSSGHPSVDQKMMELIYKAPEKWKPAENTKGEKVDQELVFFFGTMGC</sequence>
<organism evidence="1 2">
    <name type="scientific">Aquimarina aggregata</name>
    <dbReference type="NCBI Taxonomy" id="1642818"/>
    <lineage>
        <taxon>Bacteria</taxon>
        <taxon>Pseudomonadati</taxon>
        <taxon>Bacteroidota</taxon>
        <taxon>Flavobacteriia</taxon>
        <taxon>Flavobacteriales</taxon>
        <taxon>Flavobacteriaceae</taxon>
        <taxon>Aquimarina</taxon>
    </lineage>
</organism>
<evidence type="ECO:0000313" key="2">
    <source>
        <dbReference type="Proteomes" id="UP000076715"/>
    </source>
</evidence>
<dbReference type="AlphaFoldDB" id="A0A163B717"/>
<proteinExistence type="predicted"/>
<dbReference type="OrthoDB" id="1436672at2"/>
<name>A0A163B717_9FLAO</name>
<dbReference type="SUPFAM" id="SSF74653">
    <property type="entry name" value="TolA/TonB C-terminal domain"/>
    <property type="match status" value="1"/>
</dbReference>
<evidence type="ECO:0008006" key="3">
    <source>
        <dbReference type="Google" id="ProtNLM"/>
    </source>
</evidence>
<dbReference type="Gene3D" id="3.30.1150.10">
    <property type="match status" value="1"/>
</dbReference>
<comment type="caution">
    <text evidence="1">The sequence shown here is derived from an EMBL/GenBank/DDBJ whole genome shotgun (WGS) entry which is preliminary data.</text>
</comment>
<dbReference type="EMBL" id="LQRT01000007">
    <property type="protein sequence ID" value="KZS41103.1"/>
    <property type="molecule type" value="Genomic_DNA"/>
</dbReference>
<dbReference type="RefSeq" id="WP_066312903.1">
    <property type="nucleotide sequence ID" value="NZ_LQRT01000007.1"/>
</dbReference>
<dbReference type="Proteomes" id="UP000076715">
    <property type="component" value="Unassembled WGS sequence"/>
</dbReference>
<keyword evidence="2" id="KW-1185">Reference proteome</keyword>
<dbReference type="STRING" id="1642818.AWE51_23410"/>
<protein>
    <recommendedName>
        <fullName evidence="3">TonB C-terminal domain-containing protein</fullName>
    </recommendedName>
</protein>
<evidence type="ECO:0000313" key="1">
    <source>
        <dbReference type="EMBL" id="KZS41103.1"/>
    </source>
</evidence>
<gene>
    <name evidence="1" type="ORF">AWE51_23410</name>
</gene>
<reference evidence="1 2" key="1">
    <citation type="submission" date="2016-01" db="EMBL/GenBank/DDBJ databases">
        <title>The draft genome sequence of Aquimarina sp. RZW4-3-2.</title>
        <authorList>
            <person name="Wang Y."/>
        </authorList>
    </citation>
    <scope>NUCLEOTIDE SEQUENCE [LARGE SCALE GENOMIC DNA]</scope>
    <source>
        <strain evidence="1 2">RZW4-3-2</strain>
    </source>
</reference>
<accession>A0A163B717</accession>